<keyword evidence="6" id="KW-0732">Signal</keyword>
<evidence type="ECO:0000256" key="6">
    <source>
        <dbReference type="SAM" id="SignalP"/>
    </source>
</evidence>
<proteinExistence type="inferred from homology"/>
<feature type="region of interest" description="Disordered" evidence="5">
    <location>
        <begin position="21"/>
        <end position="48"/>
    </location>
</feature>
<dbReference type="InterPro" id="IPR053304">
    <property type="entry name" value="RNA_M5U_MTase"/>
</dbReference>
<feature type="signal peptide" evidence="6">
    <location>
        <begin position="1"/>
        <end position="19"/>
    </location>
</feature>
<dbReference type="InterPro" id="IPR010280">
    <property type="entry name" value="U5_MeTrfase_fam"/>
</dbReference>
<dbReference type="GO" id="GO:0032259">
    <property type="term" value="P:methylation"/>
    <property type="evidence" value="ECO:0007669"/>
    <property type="project" value="UniProtKB-KW"/>
</dbReference>
<dbReference type="EMBL" id="CAKKNE010000002">
    <property type="protein sequence ID" value="CAH0367941.1"/>
    <property type="molecule type" value="Genomic_DNA"/>
</dbReference>
<keyword evidence="3 4" id="KW-0949">S-adenosyl-L-methionine</keyword>
<feature type="binding site" evidence="4">
    <location>
        <position position="378"/>
    </location>
    <ligand>
        <name>S-adenosyl-L-methionine</name>
        <dbReference type="ChEBI" id="CHEBI:59789"/>
    </ligand>
</feature>
<dbReference type="PANTHER" id="PTHR47548:SF1">
    <property type="entry name" value="S-ADENOSYL-L-METHIONINE-DEPENDENT METHYLTRANSFERASES SUPERFAMILY PROTEIN"/>
    <property type="match status" value="1"/>
</dbReference>
<dbReference type="EMBL" id="HBIW01021528">
    <property type="protein sequence ID" value="CAE0703099.1"/>
    <property type="molecule type" value="Transcribed_RNA"/>
</dbReference>
<dbReference type="Gene3D" id="3.40.50.150">
    <property type="entry name" value="Vaccinia Virus protein VP39"/>
    <property type="match status" value="1"/>
</dbReference>
<keyword evidence="2 4" id="KW-0808">Transferase</keyword>
<evidence type="ECO:0000256" key="4">
    <source>
        <dbReference type="PROSITE-ProRule" id="PRU01024"/>
    </source>
</evidence>
<feature type="compositionally biased region" description="Pro residues" evidence="5">
    <location>
        <begin position="36"/>
        <end position="48"/>
    </location>
</feature>
<feature type="binding site" evidence="4">
    <location>
        <position position="280"/>
    </location>
    <ligand>
        <name>S-adenosyl-L-methionine</name>
        <dbReference type="ChEBI" id="CHEBI:59789"/>
    </ligand>
</feature>
<evidence type="ECO:0000256" key="3">
    <source>
        <dbReference type="ARBA" id="ARBA00022691"/>
    </source>
</evidence>
<evidence type="ECO:0000256" key="2">
    <source>
        <dbReference type="ARBA" id="ARBA00022679"/>
    </source>
</evidence>
<evidence type="ECO:0000256" key="5">
    <source>
        <dbReference type="SAM" id="MobiDB-lite"/>
    </source>
</evidence>
<dbReference type="Gene3D" id="2.40.50.1070">
    <property type="match status" value="1"/>
</dbReference>
<sequence>MRARHYAASAASLLILARAAAPPRTRRAKTPKAQPLTPPRPPAEVEPCPHAPDCPSCTIDGGFDEVDTARRARAMFEPLLQKPFEVICGSAKDWRTQAKLACAPGATKLTARGRRGRKTYRLRDVALGLYRPRSHDVVAIPDCRTHHPLLNKAAGEIKEACAVVGIKALDSEGDGNLRYVQLSTDGNKVALTLVWNERSAKEAQPELPRLVKELSSSSLWHSIHVNYRGDKAGNAIFDYNPQKWAKLRGETYVIERLFDDDVGDLDAKLKLWFTPLTFRQANLRAFAGLVERLATWVPDDSHVCELYAGVGAIGLALRPKLSSLRCSETNENVLDCFEKSRRDQDARLEDLCPVEMTVADAEDAVFDDCEGADVLIVDPPRKGLCEGVREALVKGELDVKRLVYVSCGFDALERDQAALLNSRRWKLTHAEAHVFFPGSDHVETLAVYDAVVPE</sequence>
<reference evidence="7" key="1">
    <citation type="submission" date="2021-01" db="EMBL/GenBank/DDBJ databases">
        <authorList>
            <person name="Corre E."/>
            <person name="Pelletier E."/>
            <person name="Niang G."/>
            <person name="Scheremetjew M."/>
            <person name="Finn R."/>
            <person name="Kale V."/>
            <person name="Holt S."/>
            <person name="Cochrane G."/>
            <person name="Meng A."/>
            <person name="Brown T."/>
            <person name="Cohen L."/>
        </authorList>
    </citation>
    <scope>NUCLEOTIDE SEQUENCE</scope>
    <source>
        <strain evidence="7">CCMP1756</strain>
    </source>
</reference>
<dbReference type="SUPFAM" id="SSF53335">
    <property type="entry name" value="S-adenosyl-L-methionine-dependent methyltransferases"/>
    <property type="match status" value="1"/>
</dbReference>
<dbReference type="GO" id="GO:0006396">
    <property type="term" value="P:RNA processing"/>
    <property type="evidence" value="ECO:0007669"/>
    <property type="project" value="InterPro"/>
</dbReference>
<keyword evidence="1 4" id="KW-0489">Methyltransferase</keyword>
<evidence type="ECO:0000256" key="1">
    <source>
        <dbReference type="ARBA" id="ARBA00022603"/>
    </source>
</evidence>
<organism evidence="7">
    <name type="scientific">Pelagomonas calceolata</name>
    <dbReference type="NCBI Taxonomy" id="35677"/>
    <lineage>
        <taxon>Eukaryota</taxon>
        <taxon>Sar</taxon>
        <taxon>Stramenopiles</taxon>
        <taxon>Ochrophyta</taxon>
        <taxon>Pelagophyceae</taxon>
        <taxon>Pelagomonadales</taxon>
        <taxon>Pelagomonadaceae</taxon>
        <taxon>Pelagomonas</taxon>
    </lineage>
</organism>
<protein>
    <submittedName>
        <fullName evidence="7">Uncharacterized protein</fullName>
    </submittedName>
</protein>
<keyword evidence="9" id="KW-1185">Reference proteome</keyword>
<name>A0A7S4A483_9STRA</name>
<comment type="similarity">
    <text evidence="4">Belongs to the class I-like SAM-binding methyltransferase superfamily. RNA M5U methyltransferase family.</text>
</comment>
<evidence type="ECO:0000313" key="9">
    <source>
        <dbReference type="Proteomes" id="UP000789595"/>
    </source>
</evidence>
<evidence type="ECO:0000313" key="7">
    <source>
        <dbReference type="EMBL" id="CAE0703099.1"/>
    </source>
</evidence>
<dbReference type="InterPro" id="IPR029063">
    <property type="entry name" value="SAM-dependent_MTases_sf"/>
</dbReference>
<dbReference type="GO" id="GO:0008173">
    <property type="term" value="F:RNA methyltransferase activity"/>
    <property type="evidence" value="ECO:0007669"/>
    <property type="project" value="InterPro"/>
</dbReference>
<gene>
    <name evidence="7" type="ORF">PCAL00307_LOCUS18546</name>
    <name evidence="8" type="ORF">PECAL_2P09870</name>
</gene>
<dbReference type="PROSITE" id="PS51687">
    <property type="entry name" value="SAM_MT_RNA_M5U"/>
    <property type="match status" value="1"/>
</dbReference>
<dbReference type="PANTHER" id="PTHR47548">
    <property type="entry name" value="BNAA06G32370D PROTEIN"/>
    <property type="match status" value="1"/>
</dbReference>
<dbReference type="AlphaFoldDB" id="A0A7S4A483"/>
<feature type="binding site" evidence="4">
    <location>
        <position position="307"/>
    </location>
    <ligand>
        <name>S-adenosyl-L-methionine</name>
        <dbReference type="ChEBI" id="CHEBI:59789"/>
    </ligand>
</feature>
<reference evidence="8" key="2">
    <citation type="submission" date="2021-11" db="EMBL/GenBank/DDBJ databases">
        <authorList>
            <consortium name="Genoscope - CEA"/>
            <person name="William W."/>
        </authorList>
    </citation>
    <scope>NUCLEOTIDE SEQUENCE</scope>
</reference>
<feature type="active site" description="Nucleophile" evidence="4">
    <location>
        <position position="407"/>
    </location>
</feature>
<accession>A0A7S4A483</accession>
<feature type="binding site" evidence="4">
    <location>
        <position position="328"/>
    </location>
    <ligand>
        <name>S-adenosyl-L-methionine</name>
        <dbReference type="ChEBI" id="CHEBI:59789"/>
    </ligand>
</feature>
<dbReference type="OrthoDB" id="10250660at2759"/>
<dbReference type="Proteomes" id="UP000789595">
    <property type="component" value="Unassembled WGS sequence"/>
</dbReference>
<evidence type="ECO:0000313" key="8">
    <source>
        <dbReference type="EMBL" id="CAH0367941.1"/>
    </source>
</evidence>
<feature type="chain" id="PRO_5036404014" evidence="6">
    <location>
        <begin position="20"/>
        <end position="454"/>
    </location>
</feature>